<reference evidence="2 3" key="1">
    <citation type="submission" date="2019-02" db="EMBL/GenBank/DDBJ databases">
        <title>Draft genome sequences of novel Actinobacteria.</title>
        <authorList>
            <person name="Sahin N."/>
            <person name="Ay H."/>
            <person name="Saygin H."/>
        </authorList>
    </citation>
    <scope>NUCLEOTIDE SEQUENCE [LARGE SCALE GENOMIC DNA]</scope>
    <source>
        <strain evidence="2 3">8K307</strain>
    </source>
</reference>
<evidence type="ECO:0000259" key="1">
    <source>
        <dbReference type="SMART" id="SM01043"/>
    </source>
</evidence>
<protein>
    <submittedName>
        <fullName evidence="2">SARP family transcriptional regulator</fullName>
    </submittedName>
</protein>
<gene>
    <name evidence="2" type="ORF">E1262_08215</name>
</gene>
<dbReference type="PANTHER" id="PTHR35807">
    <property type="entry name" value="TRANSCRIPTIONAL REGULATOR REDD-RELATED"/>
    <property type="match status" value="1"/>
</dbReference>
<dbReference type="RefSeq" id="WP_132102654.1">
    <property type="nucleotide sequence ID" value="NZ_SMLB01000008.1"/>
</dbReference>
<accession>A0A4V2YSM5</accession>
<comment type="caution">
    <text evidence="2">The sequence shown here is derived from an EMBL/GenBank/DDBJ whole genome shotgun (WGS) entry which is preliminary data.</text>
</comment>
<dbReference type="SUPFAM" id="SSF48452">
    <property type="entry name" value="TPR-like"/>
    <property type="match status" value="1"/>
</dbReference>
<sequence>MHGSAGPQETAALRLMLFDRWRLVAGRQVVYVPARSQRLVALLALRGRQTRWSLAGTLWPDVDEQRALVSLRAAVSVLHRRVMGLVEKDHGEVQLADGVCVDVDEFRTHARQVLSRHHSDLSVTINQPTVVGGELLPGWYDDWVLVERERIQQTRLHVLEALASSLVERGAYADALQVALTAVEIDPLRESARRSVIRVHLAEGNTADAVREYERFRALLRRELDIAPTHHMTGLMRQLTEHASWEQ</sequence>
<dbReference type="Pfam" id="PF03704">
    <property type="entry name" value="BTAD"/>
    <property type="match status" value="1"/>
</dbReference>
<dbReference type="AlphaFoldDB" id="A0A4V2YSM5"/>
<dbReference type="OrthoDB" id="5509004at2"/>
<evidence type="ECO:0000313" key="2">
    <source>
        <dbReference type="EMBL" id="TDD70637.1"/>
    </source>
</evidence>
<keyword evidence="3" id="KW-1185">Reference proteome</keyword>
<dbReference type="InterPro" id="IPR051677">
    <property type="entry name" value="AfsR-DnrI-RedD_regulator"/>
</dbReference>
<dbReference type="InterPro" id="IPR011990">
    <property type="entry name" value="TPR-like_helical_dom_sf"/>
</dbReference>
<feature type="domain" description="Bacterial transcriptional activator" evidence="1">
    <location>
        <begin position="101"/>
        <end position="240"/>
    </location>
</feature>
<organism evidence="2 3">
    <name type="scientific">Jiangella aurantiaca</name>
    <dbReference type="NCBI Taxonomy" id="2530373"/>
    <lineage>
        <taxon>Bacteria</taxon>
        <taxon>Bacillati</taxon>
        <taxon>Actinomycetota</taxon>
        <taxon>Actinomycetes</taxon>
        <taxon>Jiangellales</taxon>
        <taxon>Jiangellaceae</taxon>
        <taxon>Jiangella</taxon>
    </lineage>
</organism>
<proteinExistence type="predicted"/>
<dbReference type="SMART" id="SM01043">
    <property type="entry name" value="BTAD"/>
    <property type="match status" value="1"/>
</dbReference>
<evidence type="ECO:0000313" key="3">
    <source>
        <dbReference type="Proteomes" id="UP000295217"/>
    </source>
</evidence>
<dbReference type="InterPro" id="IPR005158">
    <property type="entry name" value="BTAD"/>
</dbReference>
<dbReference type="EMBL" id="SMLB01000008">
    <property type="protein sequence ID" value="TDD70637.1"/>
    <property type="molecule type" value="Genomic_DNA"/>
</dbReference>
<name>A0A4V2YSM5_9ACTN</name>
<dbReference type="Proteomes" id="UP000295217">
    <property type="component" value="Unassembled WGS sequence"/>
</dbReference>
<dbReference type="Gene3D" id="1.25.40.10">
    <property type="entry name" value="Tetratricopeptide repeat domain"/>
    <property type="match status" value="1"/>
</dbReference>